<sequence>MIGKKFSDNHIKVYQYHLRDRLKEVFDFEDVYEEWSAMRDEYGLSIYCPRLDIAVGPFATHERLGHIYDGMLRNPVIESFLRKLVEYNKVNLERYQDGFVLPSEYEEILFTNYNARCFISIEIEHMVSRKHLIGGAVNASALGRFGIIMPWSDEKLKAFVKLIRYFRYLNYADKNTFNTSNLLIVTKEQMDNAIVEILNQKNQNEFQ</sequence>
<dbReference type="AlphaFoldDB" id="A0A1E3L323"/>
<comment type="caution">
    <text evidence="1">The sequence shown here is derived from an EMBL/GenBank/DDBJ whole genome shotgun (WGS) entry which is preliminary data.</text>
</comment>
<dbReference type="STRING" id="1886670.PTI45_03215"/>
<evidence type="ECO:0000313" key="2">
    <source>
        <dbReference type="Proteomes" id="UP000094578"/>
    </source>
</evidence>
<evidence type="ECO:0000313" key="1">
    <source>
        <dbReference type="EMBL" id="ODP27370.1"/>
    </source>
</evidence>
<name>A0A1E3L323_9BACL</name>
<keyword evidence="2" id="KW-1185">Reference proteome</keyword>
<protein>
    <submittedName>
        <fullName evidence="1">Uncharacterized protein</fullName>
    </submittedName>
</protein>
<reference evidence="1 2" key="1">
    <citation type="submission" date="2016-08" db="EMBL/GenBank/DDBJ databases">
        <title>Genome sequencing of Paenibacillus sp. TI45-13ar, isolated from Korean traditional nuruk.</title>
        <authorList>
            <person name="Kim S.-J."/>
        </authorList>
    </citation>
    <scope>NUCLEOTIDE SEQUENCE [LARGE SCALE GENOMIC DNA]</scope>
    <source>
        <strain evidence="1 2">TI45-13ar</strain>
    </source>
</reference>
<proteinExistence type="predicted"/>
<dbReference type="EMBL" id="MDER01000059">
    <property type="protein sequence ID" value="ODP27370.1"/>
    <property type="molecule type" value="Genomic_DNA"/>
</dbReference>
<dbReference type="Proteomes" id="UP000094578">
    <property type="component" value="Unassembled WGS sequence"/>
</dbReference>
<accession>A0A1E3L323</accession>
<gene>
    <name evidence="1" type="ORF">PTI45_03215</name>
</gene>
<organism evidence="1 2">
    <name type="scientific">Paenibacillus nuruki</name>
    <dbReference type="NCBI Taxonomy" id="1886670"/>
    <lineage>
        <taxon>Bacteria</taxon>
        <taxon>Bacillati</taxon>
        <taxon>Bacillota</taxon>
        <taxon>Bacilli</taxon>
        <taxon>Bacillales</taxon>
        <taxon>Paenibacillaceae</taxon>
        <taxon>Paenibacillus</taxon>
    </lineage>
</organism>